<evidence type="ECO:0000313" key="3">
    <source>
        <dbReference type="Proteomes" id="UP000240883"/>
    </source>
</evidence>
<dbReference type="Proteomes" id="UP000240883">
    <property type="component" value="Unassembled WGS sequence"/>
</dbReference>
<reference evidence="2 3" key="1">
    <citation type="journal article" date="2018" name="Front. Microbiol.">
        <title>Genome-Wide Analysis of Corynespora cassiicola Leaf Fall Disease Putative Effectors.</title>
        <authorList>
            <person name="Lopez D."/>
            <person name="Ribeiro S."/>
            <person name="Label P."/>
            <person name="Fumanal B."/>
            <person name="Venisse J.S."/>
            <person name="Kohler A."/>
            <person name="de Oliveira R.R."/>
            <person name="Labutti K."/>
            <person name="Lipzen A."/>
            <person name="Lail K."/>
            <person name="Bauer D."/>
            <person name="Ohm R.A."/>
            <person name="Barry K.W."/>
            <person name="Spatafora J."/>
            <person name="Grigoriev I.V."/>
            <person name="Martin F.M."/>
            <person name="Pujade-Renaud V."/>
        </authorList>
    </citation>
    <scope>NUCLEOTIDE SEQUENCE [LARGE SCALE GENOMIC DNA]</scope>
    <source>
        <strain evidence="2 3">Philippines</strain>
    </source>
</reference>
<name>A0A2T2P9L4_CORCC</name>
<feature type="region of interest" description="Disordered" evidence="1">
    <location>
        <begin position="138"/>
        <end position="167"/>
    </location>
</feature>
<organism evidence="2 3">
    <name type="scientific">Corynespora cassiicola Philippines</name>
    <dbReference type="NCBI Taxonomy" id="1448308"/>
    <lineage>
        <taxon>Eukaryota</taxon>
        <taxon>Fungi</taxon>
        <taxon>Dikarya</taxon>
        <taxon>Ascomycota</taxon>
        <taxon>Pezizomycotina</taxon>
        <taxon>Dothideomycetes</taxon>
        <taxon>Pleosporomycetidae</taxon>
        <taxon>Pleosporales</taxon>
        <taxon>Corynesporascaceae</taxon>
        <taxon>Corynespora</taxon>
    </lineage>
</organism>
<keyword evidence="3" id="KW-1185">Reference proteome</keyword>
<feature type="compositionally biased region" description="Polar residues" evidence="1">
    <location>
        <begin position="149"/>
        <end position="158"/>
    </location>
</feature>
<protein>
    <submittedName>
        <fullName evidence="2">Uncharacterized protein</fullName>
    </submittedName>
</protein>
<dbReference type="EMBL" id="KZ678128">
    <property type="protein sequence ID" value="PSN74340.1"/>
    <property type="molecule type" value="Genomic_DNA"/>
</dbReference>
<sequence>MLRFFSSAVTASAPAVSSRAPSPDPNIIATRDWVYVQYRAKYWGEEDEPTRAFRLDQFKSELSHMQPDSAQRIEKACDELDYDTCEELCKIHLSDGSGKFVRFLNVVESLAKFRPDLSWFDCKEIVNEIQRDNVKAMAPSSVGKEADQSENLHSQISPMSDPEDVQPPLSLEDQVRAEVFDRCNRLLSQETAMPESVISLYNSLIYEKPEHFQIVSSEFLRVYSDILFGEVRDELLRVINQATMESLKRRAIEQCDRQGFEFGHYDSFLEKNPTILPMLKEEYPNVTQAKIKRVIRR</sequence>
<gene>
    <name evidence="2" type="ORF">BS50DRAFT_13790</name>
</gene>
<accession>A0A2T2P9L4</accession>
<proteinExistence type="predicted"/>
<dbReference type="AlphaFoldDB" id="A0A2T2P9L4"/>
<evidence type="ECO:0000313" key="2">
    <source>
        <dbReference type="EMBL" id="PSN74340.1"/>
    </source>
</evidence>
<evidence type="ECO:0000256" key="1">
    <source>
        <dbReference type="SAM" id="MobiDB-lite"/>
    </source>
</evidence>